<dbReference type="EMBL" id="JAJUBC010000018">
    <property type="protein sequence ID" value="MDD1794564.1"/>
    <property type="molecule type" value="Genomic_DNA"/>
</dbReference>
<evidence type="ECO:0000313" key="3">
    <source>
        <dbReference type="Proteomes" id="UP001149400"/>
    </source>
</evidence>
<dbReference type="SMART" id="SM00421">
    <property type="entry name" value="HTH_LUXR"/>
    <property type="match status" value="1"/>
</dbReference>
<dbReference type="InterPro" id="IPR016032">
    <property type="entry name" value="Sig_transdc_resp-reg_C-effctor"/>
</dbReference>
<proteinExistence type="predicted"/>
<evidence type="ECO:0000313" key="2">
    <source>
        <dbReference type="EMBL" id="MDD1794564.1"/>
    </source>
</evidence>
<dbReference type="Pfam" id="PF00561">
    <property type="entry name" value="Abhydrolase_1"/>
    <property type="match status" value="1"/>
</dbReference>
<dbReference type="PRINTS" id="PR00111">
    <property type="entry name" value="ABHYDROLASE"/>
</dbReference>
<dbReference type="InterPro" id="IPR050471">
    <property type="entry name" value="AB_hydrolase"/>
</dbReference>
<dbReference type="InterPro" id="IPR029058">
    <property type="entry name" value="AB_hydrolase_fold"/>
</dbReference>
<organism evidence="2 3">
    <name type="scientific">Enterovibrio gelatinilyticus</name>
    <dbReference type="NCBI Taxonomy" id="2899819"/>
    <lineage>
        <taxon>Bacteria</taxon>
        <taxon>Pseudomonadati</taxon>
        <taxon>Pseudomonadota</taxon>
        <taxon>Gammaproteobacteria</taxon>
        <taxon>Vibrionales</taxon>
        <taxon>Vibrionaceae</taxon>
        <taxon>Enterovibrio</taxon>
    </lineage>
</organism>
<dbReference type="SUPFAM" id="SSF53474">
    <property type="entry name" value="alpha/beta-Hydrolases"/>
    <property type="match status" value="1"/>
</dbReference>
<name>A0ABT5R3H0_9GAMM</name>
<dbReference type="GO" id="GO:0016787">
    <property type="term" value="F:hydrolase activity"/>
    <property type="evidence" value="ECO:0007669"/>
    <property type="project" value="UniProtKB-KW"/>
</dbReference>
<dbReference type="PRINTS" id="PR00038">
    <property type="entry name" value="HTHLUXR"/>
</dbReference>
<accession>A0ABT5R3H0</accession>
<dbReference type="PANTHER" id="PTHR43433">
    <property type="entry name" value="HYDROLASE, ALPHA/BETA FOLD FAMILY PROTEIN"/>
    <property type="match status" value="1"/>
</dbReference>
<dbReference type="Gene3D" id="1.10.10.10">
    <property type="entry name" value="Winged helix-like DNA-binding domain superfamily/Winged helix DNA-binding domain"/>
    <property type="match status" value="1"/>
</dbReference>
<dbReference type="PROSITE" id="PS50043">
    <property type="entry name" value="HTH_LUXR_2"/>
    <property type="match status" value="1"/>
</dbReference>
<dbReference type="CDD" id="cd06170">
    <property type="entry name" value="LuxR_C_like"/>
    <property type="match status" value="1"/>
</dbReference>
<dbReference type="Proteomes" id="UP001149400">
    <property type="component" value="Unassembled WGS sequence"/>
</dbReference>
<feature type="domain" description="HTH luxR-type" evidence="1">
    <location>
        <begin position="243"/>
        <end position="308"/>
    </location>
</feature>
<dbReference type="PROSITE" id="PS00622">
    <property type="entry name" value="HTH_LUXR_1"/>
    <property type="match status" value="1"/>
</dbReference>
<dbReference type="InterPro" id="IPR036388">
    <property type="entry name" value="WH-like_DNA-bd_sf"/>
</dbReference>
<dbReference type="RefSeq" id="WP_274165389.1">
    <property type="nucleotide sequence ID" value="NZ_JAJUBC010000018.1"/>
</dbReference>
<protein>
    <submittedName>
        <fullName evidence="2">Alpha/beta fold hydrolase</fullName>
    </submittedName>
</protein>
<dbReference type="InterPro" id="IPR000792">
    <property type="entry name" value="Tscrpt_reg_LuxR_C"/>
</dbReference>
<dbReference type="InterPro" id="IPR000073">
    <property type="entry name" value="AB_hydrolase_1"/>
</dbReference>
<gene>
    <name evidence="2" type="ORF">LRP50_15635</name>
</gene>
<sequence>MIVSNKEFHALVVNIYEAAAEPDKWPQLAAAIAESVERSAYKDLENQPDKLYGNISSPHQSSQLASLQKTLHQISPLALPSDQEVVDYSQPEFDAILLRYFQSAIGIAQKLNAQEAYRQVMSSVLDQLPIALMIITREGEILESNVLATEMQHSESLLAVREGKVDIRDSDSRANLFRAIRNVAAGVSESSSEVLMLGSQSHPLDKLMVLLSAIQGANDEGGAQNIALFLSSPRNQPVSIPLSIAKYYGLTRKESEVASYLVRGFSVKEIADEIFVSEHTVRSHLKALLTKTETQRQTELVRMLLVGPTPLFDEVTRFASDKERFNTQGLKKFLVDKERVIAYREYGPADGPPLLYLHCVIGSGNELEMMLSEAEMQELGFRIIAPDRPGYGKSSMSKSISFEAFAHDLNRLLDHLGIRSVSILGFSMGALYGCALGVYYPGRVNKIVAVSAGLASTEKEEFDQMNSLWRMSNLMARDIPKAYRIIANLMFIAIRKNPEKVYELIATDTVGREAELFANECFKQRYCQYLEYSLQQGLYALCREVEQLMRELNFDPSEIAAPVVLWHGSSDMHVPISVARRFEQRLLNVEFRVEHGASHFFIFYKLREILELEFK</sequence>
<dbReference type="Pfam" id="PF00196">
    <property type="entry name" value="GerE"/>
    <property type="match status" value="1"/>
</dbReference>
<dbReference type="SUPFAM" id="SSF46894">
    <property type="entry name" value="C-terminal effector domain of the bipartite response regulators"/>
    <property type="match status" value="1"/>
</dbReference>
<keyword evidence="2" id="KW-0378">Hydrolase</keyword>
<reference evidence="2" key="1">
    <citation type="submission" date="2021-12" db="EMBL/GenBank/DDBJ databases">
        <title>Enterovibrio ZSDZ35 sp. nov. and Enterovibrio ZSDZ42 sp. nov., isolated from coastal seawater in Qingdao.</title>
        <authorList>
            <person name="Zhang P."/>
        </authorList>
    </citation>
    <scope>NUCLEOTIDE SEQUENCE</scope>
    <source>
        <strain evidence="2">ZSDZ42</strain>
    </source>
</reference>
<evidence type="ECO:0000259" key="1">
    <source>
        <dbReference type="PROSITE" id="PS50043"/>
    </source>
</evidence>
<dbReference type="Gene3D" id="3.40.50.1820">
    <property type="entry name" value="alpha/beta hydrolase"/>
    <property type="match status" value="1"/>
</dbReference>
<dbReference type="PANTHER" id="PTHR43433:SF10">
    <property type="entry name" value="AB HYDROLASE-1 DOMAIN-CONTAINING PROTEIN"/>
    <property type="match status" value="1"/>
</dbReference>
<keyword evidence="3" id="KW-1185">Reference proteome</keyword>
<comment type="caution">
    <text evidence="2">The sequence shown here is derived from an EMBL/GenBank/DDBJ whole genome shotgun (WGS) entry which is preliminary data.</text>
</comment>